<evidence type="ECO:0000313" key="1">
    <source>
        <dbReference type="EMBL" id="RTI10867.1"/>
    </source>
</evidence>
<comment type="caution">
    <text evidence="1">The sequence shown here is derived from an EMBL/GenBank/DDBJ whole genome shotgun (WGS) entry which is preliminary data.</text>
</comment>
<dbReference type="Pfam" id="PF09684">
    <property type="entry name" value="Tail_P2_I"/>
    <property type="match status" value="1"/>
</dbReference>
<protein>
    <submittedName>
        <fullName evidence="1">Uncharacterized protein</fullName>
    </submittedName>
</protein>
<name>A0A430URG3_THESC</name>
<evidence type="ECO:0000313" key="2">
    <source>
        <dbReference type="Proteomes" id="UP000287173"/>
    </source>
</evidence>
<accession>A0A430URG3</accession>
<proteinExistence type="predicted"/>
<gene>
    <name evidence="1" type="ORF">CSW30_03340</name>
</gene>
<organism evidence="1 2">
    <name type="scientific">Thermus scotoductus</name>
    <dbReference type="NCBI Taxonomy" id="37636"/>
    <lineage>
        <taxon>Bacteria</taxon>
        <taxon>Thermotogati</taxon>
        <taxon>Deinococcota</taxon>
        <taxon>Deinococci</taxon>
        <taxon>Thermales</taxon>
        <taxon>Thermaceae</taxon>
        <taxon>Thermus</taxon>
    </lineage>
</organism>
<dbReference type="EMBL" id="PEMG01000066">
    <property type="protein sequence ID" value="RTI10867.1"/>
    <property type="molecule type" value="Genomic_DNA"/>
</dbReference>
<sequence>MSELAEALYRHLLSLLPPGRYPRAGGAADGMVRALAQEEADLIREALEAFPQAFPQYAEGEALSRLGEGRALRRFPPDEPDAFYRERVRHAWDWWLRAGTKPGMEAELARLGFHARVIEGPFETYFDGAWRFGDYEGAFTGPAWAEFILEVSPAGPWTARERAYLRHAVQELKPAHAVLREVRLLLQDERVLRLAALPAGEVWDLGRFGEFYFGEVLEGAWAAGLGETAWLDSRRLEGGVFDGEWSFGERDF</sequence>
<dbReference type="Proteomes" id="UP000287173">
    <property type="component" value="Unassembled WGS sequence"/>
</dbReference>
<dbReference type="RefSeq" id="WP_126218353.1">
    <property type="nucleotide sequence ID" value="NZ_PEMG01000066.1"/>
</dbReference>
<dbReference type="AlphaFoldDB" id="A0A430URG3"/>
<reference evidence="1 2" key="1">
    <citation type="journal article" date="2019" name="Extremophiles">
        <title>Biogeography of thermophiles and predominance of Thermus scotoductus in domestic water heaters.</title>
        <authorList>
            <person name="Wilpiszeski R.L."/>
            <person name="Zhang Z."/>
            <person name="House C.H."/>
        </authorList>
    </citation>
    <scope>NUCLEOTIDE SEQUENCE [LARGE SCALE GENOMIC DNA]</scope>
    <source>
        <strain evidence="1 2">17_S17</strain>
    </source>
</reference>
<dbReference type="InterPro" id="IPR006521">
    <property type="entry name" value="Tail_protein_I"/>
</dbReference>